<evidence type="ECO:0000313" key="14">
    <source>
        <dbReference type="RefSeq" id="XP_013386955.1"/>
    </source>
</evidence>
<dbReference type="SUPFAM" id="SSF50129">
    <property type="entry name" value="GroES-like"/>
    <property type="match status" value="1"/>
</dbReference>
<protein>
    <recommendedName>
        <fullName evidence="7">Sorbitol dehydrogenase</fullName>
    </recommendedName>
    <alternativeName>
        <fullName evidence="8">Polyol dehydrogenase</fullName>
    </alternativeName>
</protein>
<evidence type="ECO:0000313" key="13">
    <source>
        <dbReference type="RefSeq" id="XP_013386947.1"/>
    </source>
</evidence>
<dbReference type="Gene3D" id="3.90.180.10">
    <property type="entry name" value="Medium-chain alcohol dehydrogenases, catalytic domain"/>
    <property type="match status" value="1"/>
</dbReference>
<dbReference type="GO" id="GO:0003939">
    <property type="term" value="F:L-iditol 2-dehydrogenase (NAD+) activity"/>
    <property type="evidence" value="ECO:0007669"/>
    <property type="project" value="TreeGrafter"/>
</dbReference>
<evidence type="ECO:0000256" key="1">
    <source>
        <dbReference type="ARBA" id="ARBA00001947"/>
    </source>
</evidence>
<organism evidence="11 13">
    <name type="scientific">Lingula anatina</name>
    <name type="common">Brachiopod</name>
    <name type="synonym">Lingula unguis</name>
    <dbReference type="NCBI Taxonomy" id="7574"/>
    <lineage>
        <taxon>Eukaryota</taxon>
        <taxon>Metazoa</taxon>
        <taxon>Spiralia</taxon>
        <taxon>Lophotrochozoa</taxon>
        <taxon>Brachiopoda</taxon>
        <taxon>Linguliformea</taxon>
        <taxon>Lingulata</taxon>
        <taxon>Lingulida</taxon>
        <taxon>Linguloidea</taxon>
        <taxon>Lingulidae</taxon>
        <taxon>Lingula</taxon>
    </lineage>
</organism>
<evidence type="ECO:0000256" key="4">
    <source>
        <dbReference type="ARBA" id="ARBA00022833"/>
    </source>
</evidence>
<dbReference type="SUPFAM" id="SSF51735">
    <property type="entry name" value="NAD(P)-binding Rossmann-fold domains"/>
    <property type="match status" value="1"/>
</dbReference>
<comment type="similarity">
    <text evidence="2 9">Belongs to the zinc-containing alcohol dehydrogenase family.</text>
</comment>
<comment type="cofactor">
    <cofactor evidence="1 9">
        <name>Zn(2+)</name>
        <dbReference type="ChEBI" id="CHEBI:29105"/>
    </cofactor>
</comment>
<dbReference type="InterPro" id="IPR013149">
    <property type="entry name" value="ADH-like_C"/>
</dbReference>
<dbReference type="InterPro" id="IPR002328">
    <property type="entry name" value="ADH_Zn_CS"/>
</dbReference>
<feature type="domain" description="Enoyl reductase (ER)" evidence="10">
    <location>
        <begin position="14"/>
        <end position="348"/>
    </location>
</feature>
<keyword evidence="4 9" id="KW-0862">Zinc</keyword>
<dbReference type="RefSeq" id="XP_013386955.1">
    <property type="nucleotide sequence ID" value="XM_013531501.1"/>
</dbReference>
<dbReference type="PANTHER" id="PTHR43161:SF9">
    <property type="entry name" value="SORBITOL DEHYDROGENASE"/>
    <property type="match status" value="1"/>
</dbReference>
<dbReference type="FunFam" id="3.40.50.720:FF:000068">
    <property type="entry name" value="Sorbitol dehydrogenase"/>
    <property type="match status" value="1"/>
</dbReference>
<evidence type="ECO:0000256" key="5">
    <source>
        <dbReference type="ARBA" id="ARBA00023002"/>
    </source>
</evidence>
<dbReference type="KEGG" id="lak:106156292"/>
<dbReference type="STRING" id="7574.A0A1S3HLQ5"/>
<evidence type="ECO:0000256" key="7">
    <source>
        <dbReference type="ARBA" id="ARBA00026132"/>
    </source>
</evidence>
<evidence type="ECO:0000256" key="9">
    <source>
        <dbReference type="RuleBase" id="RU361277"/>
    </source>
</evidence>
<dbReference type="Pfam" id="PF00107">
    <property type="entry name" value="ADH_zinc_N"/>
    <property type="match status" value="1"/>
</dbReference>
<proteinExistence type="inferred from homology"/>
<evidence type="ECO:0000256" key="3">
    <source>
        <dbReference type="ARBA" id="ARBA00022723"/>
    </source>
</evidence>
<name>A0A1S3HLQ5_LINAN</name>
<dbReference type="InterPro" id="IPR045306">
    <property type="entry name" value="SDH-like"/>
</dbReference>
<accession>A0A1S3HLQ5</accession>
<evidence type="ECO:0000313" key="12">
    <source>
        <dbReference type="RefSeq" id="XP_013386940.1"/>
    </source>
</evidence>
<reference evidence="12 13" key="1">
    <citation type="submission" date="2025-04" db="UniProtKB">
        <authorList>
            <consortium name="RefSeq"/>
        </authorList>
    </citation>
    <scope>IDENTIFICATION</scope>
    <source>
        <tissue evidence="12 13">Gonads</tissue>
    </source>
</reference>
<evidence type="ECO:0000256" key="2">
    <source>
        <dbReference type="ARBA" id="ARBA00008072"/>
    </source>
</evidence>
<dbReference type="AlphaFoldDB" id="A0A1S3HLQ5"/>
<gene>
    <name evidence="12 13 14" type="primary">LOC106156292</name>
</gene>
<dbReference type="Gene3D" id="3.40.50.720">
    <property type="entry name" value="NAD(P)-binding Rossmann-like Domain"/>
    <property type="match status" value="1"/>
</dbReference>
<dbReference type="InterPro" id="IPR011032">
    <property type="entry name" value="GroES-like_sf"/>
</dbReference>
<dbReference type="SMART" id="SM00829">
    <property type="entry name" value="PKS_ER"/>
    <property type="match status" value="1"/>
</dbReference>
<dbReference type="InterPro" id="IPR013154">
    <property type="entry name" value="ADH-like_N"/>
</dbReference>
<dbReference type="Pfam" id="PF08240">
    <property type="entry name" value="ADH_N"/>
    <property type="match status" value="1"/>
</dbReference>
<keyword evidence="5" id="KW-0560">Oxidoreductase</keyword>
<dbReference type="Proteomes" id="UP000085678">
    <property type="component" value="Unplaced"/>
</dbReference>
<dbReference type="OrthoDB" id="442947at2759"/>
<dbReference type="PANTHER" id="PTHR43161">
    <property type="entry name" value="SORBITOL DEHYDROGENASE"/>
    <property type="match status" value="1"/>
</dbReference>
<evidence type="ECO:0000259" key="10">
    <source>
        <dbReference type="SMART" id="SM00829"/>
    </source>
</evidence>
<dbReference type="InterPro" id="IPR036291">
    <property type="entry name" value="NAD(P)-bd_dom_sf"/>
</dbReference>
<dbReference type="GO" id="GO:0006062">
    <property type="term" value="P:sorbitol catabolic process"/>
    <property type="evidence" value="ECO:0007669"/>
    <property type="project" value="TreeGrafter"/>
</dbReference>
<evidence type="ECO:0000256" key="6">
    <source>
        <dbReference type="ARBA" id="ARBA00023027"/>
    </source>
</evidence>
<keyword evidence="11" id="KW-1185">Reference proteome</keyword>
<evidence type="ECO:0000256" key="8">
    <source>
        <dbReference type="ARBA" id="ARBA00032485"/>
    </source>
</evidence>
<dbReference type="GO" id="GO:0008270">
    <property type="term" value="F:zinc ion binding"/>
    <property type="evidence" value="ECO:0007669"/>
    <property type="project" value="InterPro"/>
</dbReference>
<keyword evidence="6" id="KW-0520">NAD</keyword>
<dbReference type="InterPro" id="IPR020843">
    <property type="entry name" value="ER"/>
</dbReference>
<dbReference type="CDD" id="cd05285">
    <property type="entry name" value="sorbitol_DH"/>
    <property type="match status" value="1"/>
</dbReference>
<sequence length="353" mass="37548">MSNSKMQLAAVIYGKDDLRMEERPVPLPGKGEVQIAVACVGICGSDIHYLQEGSLGTLAIKEPFVLGHEFSGTVTSIGEGVTSLKIGDRVTPEPAAACRKCEICLSGRYNICRNRVTFCGTPGFDGALRALCCHPANFCHRLPDSLSMEEGMLMNILAVGVYVCERACIRPGSSIIVTGAGPVGIAMLLAAKASGATKVCITDVLQHRLDFAKSVGATHTLLVKASDDPQAAATKVKDLMGCEAETSIECSGAEEALSMAILATKPGKVVAVVGTGNTNKTIPAFHALTNEIDIYFCFAYKNCHEIAMELVTSGKVDIKPLITHRFKLDKALEAFDCARNRQGMKVAIACNDY</sequence>
<dbReference type="RefSeq" id="XP_013386940.1">
    <property type="nucleotide sequence ID" value="XM_013531486.1"/>
</dbReference>
<dbReference type="RefSeq" id="XP_013386947.1">
    <property type="nucleotide sequence ID" value="XM_013531493.1"/>
</dbReference>
<dbReference type="PROSITE" id="PS00059">
    <property type="entry name" value="ADH_ZINC"/>
    <property type="match status" value="1"/>
</dbReference>
<dbReference type="GeneID" id="106156292"/>
<keyword evidence="3 9" id="KW-0479">Metal-binding</keyword>
<evidence type="ECO:0000313" key="11">
    <source>
        <dbReference type="Proteomes" id="UP000085678"/>
    </source>
</evidence>